<dbReference type="OrthoDB" id="5483598at2759"/>
<dbReference type="Proteomes" id="UP000244722">
    <property type="component" value="Unassembled WGS sequence"/>
</dbReference>
<accession>A0A2T6ZC29</accession>
<reference evidence="2 3" key="1">
    <citation type="submission" date="2017-04" db="EMBL/GenBank/DDBJ databases">
        <title>Draft genome sequence of Tuber borchii Vittad., a whitish edible truffle.</title>
        <authorList>
            <consortium name="DOE Joint Genome Institute"/>
            <person name="Murat C."/>
            <person name="Kuo A."/>
            <person name="Barry K.W."/>
            <person name="Clum A."/>
            <person name="Dockter R.B."/>
            <person name="Fauchery L."/>
            <person name="Iotti M."/>
            <person name="Kohler A."/>
            <person name="Labutti K."/>
            <person name="Lindquist E.A."/>
            <person name="Lipzen A."/>
            <person name="Ohm R.A."/>
            <person name="Wang M."/>
            <person name="Grigoriev I.V."/>
            <person name="Zambonelli A."/>
            <person name="Martin F.M."/>
        </authorList>
    </citation>
    <scope>NUCLEOTIDE SEQUENCE [LARGE SCALE GENOMIC DNA]</scope>
    <source>
        <strain evidence="2 3">Tbo3840</strain>
    </source>
</reference>
<evidence type="ECO:0000313" key="2">
    <source>
        <dbReference type="EMBL" id="PUU72996.1"/>
    </source>
</evidence>
<feature type="region of interest" description="Disordered" evidence="1">
    <location>
        <begin position="117"/>
        <end position="161"/>
    </location>
</feature>
<name>A0A2T6ZC29_TUBBO</name>
<gene>
    <name evidence="2" type="ORF">B9Z19DRAFT_1136151</name>
</gene>
<comment type="caution">
    <text evidence="2">The sequence shown here is derived from an EMBL/GenBank/DDBJ whole genome shotgun (WGS) entry which is preliminary data.</text>
</comment>
<evidence type="ECO:0000256" key="1">
    <source>
        <dbReference type="SAM" id="MobiDB-lite"/>
    </source>
</evidence>
<dbReference type="EMBL" id="NESQ01000430">
    <property type="protein sequence ID" value="PUU72996.1"/>
    <property type="molecule type" value="Genomic_DNA"/>
</dbReference>
<dbReference type="AlphaFoldDB" id="A0A2T6ZC29"/>
<organism evidence="2 3">
    <name type="scientific">Tuber borchii</name>
    <name type="common">White truffle</name>
    <dbReference type="NCBI Taxonomy" id="42251"/>
    <lineage>
        <taxon>Eukaryota</taxon>
        <taxon>Fungi</taxon>
        <taxon>Dikarya</taxon>
        <taxon>Ascomycota</taxon>
        <taxon>Pezizomycotina</taxon>
        <taxon>Pezizomycetes</taxon>
        <taxon>Pezizales</taxon>
        <taxon>Tuberaceae</taxon>
        <taxon>Tuber</taxon>
    </lineage>
</organism>
<keyword evidence="3" id="KW-1185">Reference proteome</keyword>
<sequence length="161" mass="18108">MPSTYKWKSLLAGAHGHSVNPEMIRRNKNRANLSPLETVLEFARANWGYRLKQCSDFARGYDEYQARDDETKAEVDREMTVAASVEPAVGLARAATFDTSHTREPISGHTRFKIRLGRRNPGTHRPEETHTSPSMPTSGEDHTSEYQLTAEDMKGGLDMTD</sequence>
<proteinExistence type="predicted"/>
<evidence type="ECO:0000313" key="3">
    <source>
        <dbReference type="Proteomes" id="UP000244722"/>
    </source>
</evidence>
<protein>
    <submittedName>
        <fullName evidence="2">Uncharacterized protein</fullName>
    </submittedName>
</protein>